<sequence length="159" mass="16602">MGKIGLTRRGLLSLAPAALVAPTCAAPAGDPVPALYAADRLSGLALRGFDAVTYALASGPAAGRPGLELTWSGLIWRFAGPANRAAFARDPARYAPRLGGYDPEGIAAGRVVDADPLVAAWRDGLLYLFRSPERRERADAALLAAAEARWPALRAEVAL</sequence>
<organism evidence="2 3">
    <name type="scientific">Methylobacterium crusticola</name>
    <dbReference type="NCBI Taxonomy" id="1697972"/>
    <lineage>
        <taxon>Bacteria</taxon>
        <taxon>Pseudomonadati</taxon>
        <taxon>Pseudomonadota</taxon>
        <taxon>Alphaproteobacteria</taxon>
        <taxon>Hyphomicrobiales</taxon>
        <taxon>Methylobacteriaceae</taxon>
        <taxon>Methylobacterium</taxon>
    </lineage>
</organism>
<reference evidence="2" key="1">
    <citation type="journal article" date="2021" name="Front. Microbiol.">
        <title>Comprehensive Comparative Genomics and Phenotyping of Methylobacterium Species.</title>
        <authorList>
            <person name="Alessa O."/>
            <person name="Ogura Y."/>
            <person name="Fujitani Y."/>
            <person name="Takami H."/>
            <person name="Hayashi T."/>
            <person name="Sahin N."/>
            <person name="Tani A."/>
        </authorList>
    </citation>
    <scope>NUCLEOTIDE SEQUENCE</scope>
    <source>
        <strain evidence="2">KCTC 52305</strain>
    </source>
</reference>
<reference evidence="2" key="2">
    <citation type="submission" date="2021-08" db="EMBL/GenBank/DDBJ databases">
        <authorList>
            <person name="Tani A."/>
            <person name="Ola A."/>
            <person name="Ogura Y."/>
            <person name="Katsura K."/>
            <person name="Hayashi T."/>
        </authorList>
    </citation>
    <scope>NUCLEOTIDE SEQUENCE</scope>
    <source>
        <strain evidence="2">KCTC 52305</strain>
    </source>
</reference>
<accession>A0ABQ4QWF6</accession>
<keyword evidence="1" id="KW-0732">Signal</keyword>
<feature type="chain" id="PRO_5045554205" description="YHS domain protein" evidence="1">
    <location>
        <begin position="26"/>
        <end position="159"/>
    </location>
</feature>
<protein>
    <recommendedName>
        <fullName evidence="4">YHS domain protein</fullName>
    </recommendedName>
</protein>
<proteinExistence type="predicted"/>
<keyword evidence="3" id="KW-1185">Reference proteome</keyword>
<name>A0ABQ4QWF6_9HYPH</name>
<dbReference type="EMBL" id="BPQH01000006">
    <property type="protein sequence ID" value="GJD49559.1"/>
    <property type="molecule type" value="Genomic_DNA"/>
</dbReference>
<evidence type="ECO:0008006" key="4">
    <source>
        <dbReference type="Google" id="ProtNLM"/>
    </source>
</evidence>
<dbReference type="Proteomes" id="UP001055167">
    <property type="component" value="Unassembled WGS sequence"/>
</dbReference>
<evidence type="ECO:0000313" key="3">
    <source>
        <dbReference type="Proteomes" id="UP001055167"/>
    </source>
</evidence>
<gene>
    <name evidence="2" type="ORF">OPKNFCMD_2291</name>
</gene>
<evidence type="ECO:0000256" key="1">
    <source>
        <dbReference type="SAM" id="SignalP"/>
    </source>
</evidence>
<dbReference type="RefSeq" id="WP_128566077.1">
    <property type="nucleotide sequence ID" value="NZ_BPQH01000006.1"/>
</dbReference>
<feature type="signal peptide" evidence="1">
    <location>
        <begin position="1"/>
        <end position="25"/>
    </location>
</feature>
<comment type="caution">
    <text evidence="2">The sequence shown here is derived from an EMBL/GenBank/DDBJ whole genome shotgun (WGS) entry which is preliminary data.</text>
</comment>
<evidence type="ECO:0000313" key="2">
    <source>
        <dbReference type="EMBL" id="GJD49559.1"/>
    </source>
</evidence>